<dbReference type="Proteomes" id="UP000194127">
    <property type="component" value="Unassembled WGS sequence"/>
</dbReference>
<feature type="non-terminal residue" evidence="1">
    <location>
        <position position="52"/>
    </location>
</feature>
<dbReference type="EMBL" id="KZ110596">
    <property type="protein sequence ID" value="OSX62871.1"/>
    <property type="molecule type" value="Genomic_DNA"/>
</dbReference>
<dbReference type="AlphaFoldDB" id="A0A1X6N2M3"/>
<gene>
    <name evidence="1" type="ORF">POSPLADRAFT_1097128</name>
</gene>
<dbReference type="RefSeq" id="XP_024339665.1">
    <property type="nucleotide sequence ID" value="XM_024483141.1"/>
</dbReference>
<organism evidence="1 2">
    <name type="scientific">Postia placenta MAD-698-R-SB12</name>
    <dbReference type="NCBI Taxonomy" id="670580"/>
    <lineage>
        <taxon>Eukaryota</taxon>
        <taxon>Fungi</taxon>
        <taxon>Dikarya</taxon>
        <taxon>Basidiomycota</taxon>
        <taxon>Agaricomycotina</taxon>
        <taxon>Agaricomycetes</taxon>
        <taxon>Polyporales</taxon>
        <taxon>Adustoporiaceae</taxon>
        <taxon>Rhodonia</taxon>
    </lineage>
</organism>
<keyword evidence="2" id="KW-1185">Reference proteome</keyword>
<dbReference type="GeneID" id="36328090"/>
<name>A0A1X6N2M3_9APHY</name>
<sequence length="52" mass="5844">CKNCTENEYGHWECLKPLGYLRMACPHCAHTEQCGNQIASQTGHVYTTCSKP</sequence>
<protein>
    <submittedName>
        <fullName evidence="1">Uncharacterized protein</fullName>
    </submittedName>
</protein>
<reference evidence="1 2" key="1">
    <citation type="submission" date="2017-04" db="EMBL/GenBank/DDBJ databases">
        <title>Genome Sequence of the Model Brown-Rot Fungus Postia placenta SB12.</title>
        <authorList>
            <consortium name="DOE Joint Genome Institute"/>
            <person name="Gaskell J."/>
            <person name="Kersten P."/>
            <person name="Larrondo L.F."/>
            <person name="Canessa P."/>
            <person name="Martinez D."/>
            <person name="Hibbett D."/>
            <person name="Schmoll M."/>
            <person name="Kubicek C.P."/>
            <person name="Martinez A.T."/>
            <person name="Yadav J."/>
            <person name="Master E."/>
            <person name="Magnuson J.K."/>
            <person name="James T."/>
            <person name="Yaver D."/>
            <person name="Berka R."/>
            <person name="Labutti K."/>
            <person name="Lipzen A."/>
            <person name="Aerts A."/>
            <person name="Barry K."/>
            <person name="Henrissat B."/>
            <person name="Blanchette R."/>
            <person name="Grigoriev I."/>
            <person name="Cullen D."/>
        </authorList>
    </citation>
    <scope>NUCLEOTIDE SEQUENCE [LARGE SCALE GENOMIC DNA]</scope>
    <source>
        <strain evidence="1 2">MAD-698-R-SB12</strain>
    </source>
</reference>
<evidence type="ECO:0000313" key="1">
    <source>
        <dbReference type="EMBL" id="OSX62871.1"/>
    </source>
</evidence>
<proteinExistence type="predicted"/>
<accession>A0A1X6N2M3</accession>
<feature type="non-terminal residue" evidence="1">
    <location>
        <position position="1"/>
    </location>
</feature>
<evidence type="ECO:0000313" key="2">
    <source>
        <dbReference type="Proteomes" id="UP000194127"/>
    </source>
</evidence>